<evidence type="ECO:0000313" key="3">
    <source>
        <dbReference type="Proteomes" id="UP001324993"/>
    </source>
</evidence>
<dbReference type="Proteomes" id="UP001324993">
    <property type="component" value="Chromosome"/>
</dbReference>
<accession>A0ABZ0RKX7</accession>
<dbReference type="RefSeq" id="WP_319833726.1">
    <property type="nucleotide sequence ID" value="NZ_CP138858.1"/>
</dbReference>
<sequence length="61" mass="6238">MNNDINIVIKSQSQPDGGEGYSAGQAVHGNAYGKEGLSTFADNTGRVANRNSSVVPASATL</sequence>
<name>A0ABZ0RKX7_9BACT</name>
<feature type="region of interest" description="Disordered" evidence="1">
    <location>
        <begin position="1"/>
        <end position="24"/>
    </location>
</feature>
<proteinExistence type="predicted"/>
<gene>
    <name evidence="2" type="ORF">SH580_04005</name>
</gene>
<evidence type="ECO:0000313" key="2">
    <source>
        <dbReference type="EMBL" id="WPJ96869.1"/>
    </source>
</evidence>
<organism evidence="2 3">
    <name type="scientific">Coraliomargarita algicola</name>
    <dbReference type="NCBI Taxonomy" id="3092156"/>
    <lineage>
        <taxon>Bacteria</taxon>
        <taxon>Pseudomonadati</taxon>
        <taxon>Verrucomicrobiota</taxon>
        <taxon>Opitutia</taxon>
        <taxon>Puniceicoccales</taxon>
        <taxon>Coraliomargaritaceae</taxon>
        <taxon>Coraliomargarita</taxon>
    </lineage>
</organism>
<protein>
    <submittedName>
        <fullName evidence="2">Uncharacterized protein</fullName>
    </submittedName>
</protein>
<dbReference type="EMBL" id="CP138858">
    <property type="protein sequence ID" value="WPJ96869.1"/>
    <property type="molecule type" value="Genomic_DNA"/>
</dbReference>
<feature type="compositionally biased region" description="Polar residues" evidence="1">
    <location>
        <begin position="1"/>
        <end position="15"/>
    </location>
</feature>
<reference evidence="2 3" key="1">
    <citation type="submission" date="2023-11" db="EMBL/GenBank/DDBJ databases">
        <title>Coraliomargarita sp. nov., isolated from marine algae.</title>
        <authorList>
            <person name="Lee J.K."/>
            <person name="Baek J.H."/>
            <person name="Kim J.M."/>
            <person name="Choi D.G."/>
            <person name="Jeon C.O."/>
        </authorList>
    </citation>
    <scope>NUCLEOTIDE SEQUENCE [LARGE SCALE GENOMIC DNA]</scope>
    <source>
        <strain evidence="2 3">J2-16</strain>
    </source>
</reference>
<keyword evidence="3" id="KW-1185">Reference proteome</keyword>
<evidence type="ECO:0000256" key="1">
    <source>
        <dbReference type="SAM" id="MobiDB-lite"/>
    </source>
</evidence>